<feature type="transmembrane region" description="Helical" evidence="2">
    <location>
        <begin position="153"/>
        <end position="176"/>
    </location>
</feature>
<feature type="region of interest" description="Disordered" evidence="1">
    <location>
        <begin position="1"/>
        <end position="82"/>
    </location>
</feature>
<evidence type="ECO:0000313" key="3">
    <source>
        <dbReference type="EMBL" id="TQL47301.1"/>
    </source>
</evidence>
<comment type="caution">
    <text evidence="3">The sequence shown here is derived from an EMBL/GenBank/DDBJ whole genome shotgun (WGS) entry which is preliminary data.</text>
</comment>
<organism evidence="3 4">
    <name type="scientific">Homoserinimonas aerilata</name>
    <dbReference type="NCBI Taxonomy" id="1162970"/>
    <lineage>
        <taxon>Bacteria</taxon>
        <taxon>Bacillati</taxon>
        <taxon>Actinomycetota</taxon>
        <taxon>Actinomycetes</taxon>
        <taxon>Micrococcales</taxon>
        <taxon>Microbacteriaceae</taxon>
        <taxon>Homoserinimonas</taxon>
    </lineage>
</organism>
<dbReference type="InterPro" id="IPR046231">
    <property type="entry name" value="DUF6264"/>
</dbReference>
<name>A0A542YGZ0_9MICO</name>
<keyword evidence="2" id="KW-0472">Membrane</keyword>
<keyword evidence="2" id="KW-1133">Transmembrane helix</keyword>
<gene>
    <name evidence="3" type="ORF">FB562_0357</name>
</gene>
<evidence type="ECO:0000313" key="4">
    <source>
        <dbReference type="Proteomes" id="UP000317998"/>
    </source>
</evidence>
<feature type="compositionally biased region" description="Polar residues" evidence="1">
    <location>
        <begin position="1"/>
        <end position="16"/>
    </location>
</feature>
<dbReference type="Pfam" id="PF19779">
    <property type="entry name" value="DUF6264"/>
    <property type="match status" value="1"/>
</dbReference>
<evidence type="ECO:0000256" key="2">
    <source>
        <dbReference type="SAM" id="Phobius"/>
    </source>
</evidence>
<keyword evidence="2" id="KW-0812">Transmembrane</keyword>
<dbReference type="AlphaFoldDB" id="A0A542YGZ0"/>
<sequence>MSGTAGENSMDETATGDSVPRPGYRDSAGRPAYGERATPEEQAKARGFAAPAAGEPSAVIPDATGSRVTPDGSRDSVPAWSVPAWPASAPASAAAPRAESGQQPAPRKADRIVTIVLLSLGLLNVLWGIPGFLSLANTLQLAYDQMGVGQYGAAGLAGTMGVVAIVSQLVIWAATAWGSLQRMKRGRLAWWVPLVGAAVAFIVVAVVFTIAILADPTFMAYVDSQVAVQG</sequence>
<dbReference type="EMBL" id="VFOM01000001">
    <property type="protein sequence ID" value="TQL47301.1"/>
    <property type="molecule type" value="Genomic_DNA"/>
</dbReference>
<keyword evidence="4" id="KW-1185">Reference proteome</keyword>
<reference evidence="3 4" key="1">
    <citation type="submission" date="2019-06" db="EMBL/GenBank/DDBJ databases">
        <title>Sequencing the genomes of 1000 actinobacteria strains.</title>
        <authorList>
            <person name="Klenk H.-P."/>
        </authorList>
    </citation>
    <scope>NUCLEOTIDE SEQUENCE [LARGE SCALE GENOMIC DNA]</scope>
    <source>
        <strain evidence="3 4">DSM 26477</strain>
    </source>
</reference>
<feature type="transmembrane region" description="Helical" evidence="2">
    <location>
        <begin position="188"/>
        <end position="214"/>
    </location>
</feature>
<evidence type="ECO:0000256" key="1">
    <source>
        <dbReference type="SAM" id="MobiDB-lite"/>
    </source>
</evidence>
<accession>A0A542YGZ0</accession>
<protein>
    <submittedName>
        <fullName evidence="3">Uncharacterized protein</fullName>
    </submittedName>
</protein>
<dbReference type="Proteomes" id="UP000317998">
    <property type="component" value="Unassembled WGS sequence"/>
</dbReference>
<proteinExistence type="predicted"/>
<feature type="transmembrane region" description="Helical" evidence="2">
    <location>
        <begin position="112"/>
        <end position="133"/>
    </location>
</feature>